<accession>A0A2T6ZX88</accession>
<comment type="caution">
    <text evidence="1">The sequence shown here is derived from an EMBL/GenBank/DDBJ whole genome shotgun (WGS) entry which is preliminary data.</text>
</comment>
<proteinExistence type="predicted"/>
<sequence>MCVHRPNPGKKKNPRRASYHVQHRRNAWYLFLYGEGEEKKHAQYSTGTCSQRIRPLINDSSRQGVGIAIIAEENRKEKKRFPRIPSSRCWYD</sequence>
<organism evidence="1 2">
    <name type="scientific">Tuber borchii</name>
    <name type="common">White truffle</name>
    <dbReference type="NCBI Taxonomy" id="42251"/>
    <lineage>
        <taxon>Eukaryota</taxon>
        <taxon>Fungi</taxon>
        <taxon>Dikarya</taxon>
        <taxon>Ascomycota</taxon>
        <taxon>Pezizomycotina</taxon>
        <taxon>Pezizomycetes</taxon>
        <taxon>Pezizales</taxon>
        <taxon>Tuberaceae</taxon>
        <taxon>Tuber</taxon>
    </lineage>
</organism>
<keyword evidence="2" id="KW-1185">Reference proteome</keyword>
<evidence type="ECO:0000313" key="1">
    <source>
        <dbReference type="EMBL" id="PUU80045.1"/>
    </source>
</evidence>
<dbReference type="EMBL" id="NESQ01000073">
    <property type="protein sequence ID" value="PUU80045.1"/>
    <property type="molecule type" value="Genomic_DNA"/>
</dbReference>
<name>A0A2T6ZX88_TUBBO</name>
<protein>
    <submittedName>
        <fullName evidence="1">Uncharacterized protein</fullName>
    </submittedName>
</protein>
<gene>
    <name evidence="1" type="ORF">B9Z19DRAFT_1080175</name>
</gene>
<dbReference type="AlphaFoldDB" id="A0A2T6ZX88"/>
<dbReference type="Proteomes" id="UP000244722">
    <property type="component" value="Unassembled WGS sequence"/>
</dbReference>
<evidence type="ECO:0000313" key="2">
    <source>
        <dbReference type="Proteomes" id="UP000244722"/>
    </source>
</evidence>
<reference evidence="1 2" key="1">
    <citation type="submission" date="2017-04" db="EMBL/GenBank/DDBJ databases">
        <title>Draft genome sequence of Tuber borchii Vittad., a whitish edible truffle.</title>
        <authorList>
            <consortium name="DOE Joint Genome Institute"/>
            <person name="Murat C."/>
            <person name="Kuo A."/>
            <person name="Barry K.W."/>
            <person name="Clum A."/>
            <person name="Dockter R.B."/>
            <person name="Fauchery L."/>
            <person name="Iotti M."/>
            <person name="Kohler A."/>
            <person name="Labutti K."/>
            <person name="Lindquist E.A."/>
            <person name="Lipzen A."/>
            <person name="Ohm R.A."/>
            <person name="Wang M."/>
            <person name="Grigoriev I.V."/>
            <person name="Zambonelli A."/>
            <person name="Martin F.M."/>
        </authorList>
    </citation>
    <scope>NUCLEOTIDE SEQUENCE [LARGE SCALE GENOMIC DNA]</scope>
    <source>
        <strain evidence="1 2">Tbo3840</strain>
    </source>
</reference>